<feature type="region of interest" description="Disordered" evidence="1">
    <location>
        <begin position="86"/>
        <end position="105"/>
    </location>
</feature>
<sequence length="105" mass="11952">MATLTLRLPDNLDRQLTALAAQTHQNRSELARTALEKFLRELEQEQLLAEMVEAARFLATNPEARAESIAIAEEFLPLDNEALDIAEGRKPGDPWPEELGEKWWK</sequence>
<evidence type="ECO:0000313" key="3">
    <source>
        <dbReference type="EMBL" id="GEP30323.1"/>
    </source>
</evidence>
<gene>
    <name evidence="3" type="ORF">TPL01_14610</name>
</gene>
<feature type="domain" description="Ribbon-helix-helix protein CopG" evidence="2">
    <location>
        <begin position="4"/>
        <end position="40"/>
    </location>
</feature>
<name>A0A512L766_9PROT</name>
<dbReference type="InterPro" id="IPR002145">
    <property type="entry name" value="CopG"/>
</dbReference>
<dbReference type="InterPro" id="IPR013321">
    <property type="entry name" value="Arc_rbn_hlx_hlx"/>
</dbReference>
<proteinExistence type="predicted"/>
<dbReference type="SUPFAM" id="SSF47598">
    <property type="entry name" value="Ribbon-helix-helix"/>
    <property type="match status" value="1"/>
</dbReference>
<evidence type="ECO:0000256" key="1">
    <source>
        <dbReference type="SAM" id="MobiDB-lite"/>
    </source>
</evidence>
<evidence type="ECO:0000259" key="2">
    <source>
        <dbReference type="Pfam" id="PF01402"/>
    </source>
</evidence>
<dbReference type="InterPro" id="IPR010985">
    <property type="entry name" value="Ribbon_hlx_hlx"/>
</dbReference>
<dbReference type="GO" id="GO:0006355">
    <property type="term" value="P:regulation of DNA-templated transcription"/>
    <property type="evidence" value="ECO:0007669"/>
    <property type="project" value="InterPro"/>
</dbReference>
<dbReference type="Pfam" id="PF01402">
    <property type="entry name" value="RHH_1"/>
    <property type="match status" value="1"/>
</dbReference>
<protein>
    <recommendedName>
        <fullName evidence="2">Ribbon-helix-helix protein CopG domain-containing protein</fullName>
    </recommendedName>
</protein>
<dbReference type="CDD" id="cd22231">
    <property type="entry name" value="RHH_NikR_HicB-like"/>
    <property type="match status" value="1"/>
</dbReference>
<accession>A0A512L766</accession>
<reference evidence="3 4" key="1">
    <citation type="submission" date="2019-07" db="EMBL/GenBank/DDBJ databases">
        <title>Whole genome shotgun sequence of Thiobacillus plumbophilus NBRC 107929.</title>
        <authorList>
            <person name="Hosoyama A."/>
            <person name="Uohara A."/>
            <person name="Ohji S."/>
            <person name="Ichikawa N."/>
        </authorList>
    </citation>
    <scope>NUCLEOTIDE SEQUENCE [LARGE SCALE GENOMIC DNA]</scope>
    <source>
        <strain evidence="3 4">NBRC 107929</strain>
    </source>
</reference>
<evidence type="ECO:0000313" key="4">
    <source>
        <dbReference type="Proteomes" id="UP000321337"/>
    </source>
</evidence>
<dbReference type="AlphaFoldDB" id="A0A512L766"/>
<dbReference type="RefSeq" id="WP_147072282.1">
    <property type="nucleotide sequence ID" value="NZ_AP021884.1"/>
</dbReference>
<dbReference type="Proteomes" id="UP000321337">
    <property type="component" value="Unassembled WGS sequence"/>
</dbReference>
<dbReference type="OrthoDB" id="5405826at2"/>
<dbReference type="EMBL" id="BKAD01000013">
    <property type="protein sequence ID" value="GEP30323.1"/>
    <property type="molecule type" value="Genomic_DNA"/>
</dbReference>
<dbReference type="Gene3D" id="1.10.1220.10">
    <property type="entry name" value="Met repressor-like"/>
    <property type="match status" value="1"/>
</dbReference>
<organism evidence="3 4">
    <name type="scientific">Sulfuriferula plumbiphila</name>
    <dbReference type="NCBI Taxonomy" id="171865"/>
    <lineage>
        <taxon>Bacteria</taxon>
        <taxon>Pseudomonadati</taxon>
        <taxon>Pseudomonadota</taxon>
        <taxon>Betaproteobacteria</taxon>
        <taxon>Nitrosomonadales</taxon>
        <taxon>Sulfuricellaceae</taxon>
        <taxon>Sulfuriferula</taxon>
    </lineage>
</organism>
<keyword evidence="4" id="KW-1185">Reference proteome</keyword>
<comment type="caution">
    <text evidence="3">The sequence shown here is derived from an EMBL/GenBank/DDBJ whole genome shotgun (WGS) entry which is preliminary data.</text>
</comment>